<dbReference type="SUPFAM" id="SSF48366">
    <property type="entry name" value="Ras GEF"/>
    <property type="match status" value="1"/>
</dbReference>
<dbReference type="CDD" id="cd00155">
    <property type="entry name" value="RasGEF"/>
    <property type="match status" value="1"/>
</dbReference>
<keyword evidence="4" id="KW-1185">Reference proteome</keyword>
<dbReference type="WBParaSite" id="jg22496">
    <property type="protein sequence ID" value="jg22496"/>
    <property type="gene ID" value="jg22496"/>
</dbReference>
<organism evidence="4 5">
    <name type="scientific">Ditylenchus dipsaci</name>
    <dbReference type="NCBI Taxonomy" id="166011"/>
    <lineage>
        <taxon>Eukaryota</taxon>
        <taxon>Metazoa</taxon>
        <taxon>Ecdysozoa</taxon>
        <taxon>Nematoda</taxon>
        <taxon>Chromadorea</taxon>
        <taxon>Rhabditida</taxon>
        <taxon>Tylenchina</taxon>
        <taxon>Tylenchomorpha</taxon>
        <taxon>Sphaerularioidea</taxon>
        <taxon>Anguinidae</taxon>
        <taxon>Anguininae</taxon>
        <taxon>Ditylenchus</taxon>
    </lineage>
</organism>
<reference evidence="5" key="1">
    <citation type="submission" date="2022-11" db="UniProtKB">
        <authorList>
            <consortium name="WormBaseParasite"/>
        </authorList>
    </citation>
    <scope>IDENTIFICATION</scope>
</reference>
<evidence type="ECO:0000256" key="2">
    <source>
        <dbReference type="PROSITE-ProRule" id="PRU00168"/>
    </source>
</evidence>
<dbReference type="InterPro" id="IPR008937">
    <property type="entry name" value="Ras-like_GEF"/>
</dbReference>
<dbReference type="PROSITE" id="PS00697">
    <property type="entry name" value="DNA_LIGASE_A1"/>
    <property type="match status" value="1"/>
</dbReference>
<evidence type="ECO:0000259" key="3">
    <source>
        <dbReference type="PROSITE" id="PS50009"/>
    </source>
</evidence>
<keyword evidence="1 2" id="KW-0344">Guanine-nucleotide releasing factor</keyword>
<proteinExistence type="predicted"/>
<dbReference type="SUPFAM" id="SSF54236">
    <property type="entry name" value="Ubiquitin-like"/>
    <property type="match status" value="1"/>
</dbReference>
<protein>
    <submittedName>
        <fullName evidence="5">Ras-GEF domain-containing protein</fullName>
    </submittedName>
</protein>
<dbReference type="PANTHER" id="PTHR23113:SF327">
    <property type="entry name" value="EXCHANGE PROTEIN DIRECTLY ACTIVATED BY CAMP, ISOFORM E"/>
    <property type="match status" value="1"/>
</dbReference>
<feature type="domain" description="Ras-GEF" evidence="3">
    <location>
        <begin position="258"/>
        <end position="493"/>
    </location>
</feature>
<dbReference type="PROSITE" id="PS00720">
    <property type="entry name" value="RASGEF"/>
    <property type="match status" value="1"/>
</dbReference>
<dbReference type="InterPro" id="IPR001895">
    <property type="entry name" value="RASGEF_cat_dom"/>
</dbReference>
<dbReference type="Proteomes" id="UP000887574">
    <property type="component" value="Unplaced"/>
</dbReference>
<evidence type="ECO:0000313" key="5">
    <source>
        <dbReference type="WBParaSite" id="jg22496"/>
    </source>
</evidence>
<dbReference type="Gene3D" id="3.10.20.90">
    <property type="entry name" value="Phosphatidylinositol 3-kinase Catalytic Subunit, Chain A, domain 1"/>
    <property type="match status" value="1"/>
</dbReference>
<dbReference type="GO" id="GO:0005886">
    <property type="term" value="C:plasma membrane"/>
    <property type="evidence" value="ECO:0007669"/>
    <property type="project" value="TreeGrafter"/>
</dbReference>
<dbReference type="SMART" id="SM00147">
    <property type="entry name" value="RasGEF"/>
    <property type="match status" value="1"/>
</dbReference>
<dbReference type="Gene3D" id="1.10.840.10">
    <property type="entry name" value="Ras guanine-nucleotide exchange factors catalytic domain"/>
    <property type="match status" value="1"/>
</dbReference>
<evidence type="ECO:0000256" key="1">
    <source>
        <dbReference type="ARBA" id="ARBA00022658"/>
    </source>
</evidence>
<dbReference type="PROSITE" id="PS50009">
    <property type="entry name" value="RASGEF_CAT"/>
    <property type="match status" value="1"/>
</dbReference>
<evidence type="ECO:0000313" key="4">
    <source>
        <dbReference type="Proteomes" id="UP000887574"/>
    </source>
</evidence>
<name>A0A915DST8_9BILA</name>
<dbReference type="InterPro" id="IPR016059">
    <property type="entry name" value="DNA_ligase_ATP-dep_CS"/>
</dbReference>
<dbReference type="InterPro" id="IPR036964">
    <property type="entry name" value="RASGEF_cat_dom_sf"/>
</dbReference>
<dbReference type="GO" id="GO:0005085">
    <property type="term" value="F:guanyl-nucleotide exchange factor activity"/>
    <property type="evidence" value="ECO:0007669"/>
    <property type="project" value="UniProtKB-KW"/>
</dbReference>
<dbReference type="InterPro" id="IPR023578">
    <property type="entry name" value="Ras_GEF_dom_sf"/>
</dbReference>
<dbReference type="AlphaFoldDB" id="A0A915DST8"/>
<dbReference type="GO" id="GO:0003909">
    <property type="term" value="F:DNA ligase activity"/>
    <property type="evidence" value="ECO:0007669"/>
    <property type="project" value="InterPro"/>
</dbReference>
<dbReference type="InterPro" id="IPR029071">
    <property type="entry name" value="Ubiquitin-like_domsf"/>
</dbReference>
<dbReference type="GO" id="GO:0007265">
    <property type="term" value="P:Ras protein signal transduction"/>
    <property type="evidence" value="ECO:0007669"/>
    <property type="project" value="TreeGrafter"/>
</dbReference>
<dbReference type="Gene3D" id="1.20.870.10">
    <property type="entry name" value="Son of sevenless (SoS) protein Chain: S domain 1"/>
    <property type="match status" value="1"/>
</dbReference>
<accession>A0A915DST8</accession>
<dbReference type="Pfam" id="PF00617">
    <property type="entry name" value="RasGEF"/>
    <property type="match status" value="1"/>
</dbReference>
<dbReference type="InterPro" id="IPR019804">
    <property type="entry name" value="Ras_G-nucl-exch_fac_CS"/>
</dbReference>
<dbReference type="PANTHER" id="PTHR23113">
    <property type="entry name" value="GUANINE NUCLEOTIDE EXCHANGE FACTOR"/>
    <property type="match status" value="1"/>
</dbReference>
<sequence>MTVSLQFICCYFRRPLLSFIDSVANSFVEEMYCCVLEDAKIIPNMRPIVEQISQLRQLRENAMQILSRHPTLILDCGVYSAQAPAPNPILPIDICNQCIYLSDTTFITMNVRLDKPTAEIAALARAKIRKQRRHQHLHPLNTSHHLLRMDGIANGYPPQQMHRHLLRNGYREEERGGGLDGVSEENLEDEEENCFLIEVKSNGERVVFAPTEVSVPTMLSLNGRLYVVFKEEIDSLLPLSEQEGPMEPTYHSVLDLLSCQELALQLSIFHTQLFEATDETELVIQVIGRDQFPGRMPSNLDLLLRRFNEVQYWVSTEVLLASSAAKRLSTLKKFIKIAMHAKEHKDLMSLFAITLGLSNVAVSRLSLLWMKISNKMRRQYADFEALLDPSRNHRAYRLLVAKMRSPIVPFVPLLLKDLTFMHEGNKTSFAGLINFEKMQMIANVLKNFRKCKSNQNQLHPWPPKKNTQSLIRNFRVIDNQRRLMELSCQIEPPVNHHNSSNYSGNRILHF</sequence>